<dbReference type="InterPro" id="IPR020625">
    <property type="entry name" value="Schiff_base-form_aldolases_AS"/>
</dbReference>
<dbReference type="GO" id="GO:0009089">
    <property type="term" value="P:lysine biosynthetic process via diaminopimelate"/>
    <property type="evidence" value="ECO:0007669"/>
    <property type="project" value="UniProtKB-UniRule"/>
</dbReference>
<dbReference type="InterPro" id="IPR002220">
    <property type="entry name" value="DapA-like"/>
</dbReference>
<evidence type="ECO:0000256" key="9">
    <source>
        <dbReference type="ARBA" id="ARBA00023239"/>
    </source>
</evidence>
<dbReference type="GO" id="GO:0005829">
    <property type="term" value="C:cytosol"/>
    <property type="evidence" value="ECO:0007669"/>
    <property type="project" value="TreeGrafter"/>
</dbReference>
<evidence type="ECO:0000256" key="12">
    <source>
        <dbReference type="HAMAP-Rule" id="MF_00418"/>
    </source>
</evidence>
<evidence type="ECO:0000256" key="7">
    <source>
        <dbReference type="ARBA" id="ARBA00022915"/>
    </source>
</evidence>
<gene>
    <name evidence="12" type="primary">dapA</name>
    <name evidence="16" type="ORF">KAOT1_09866</name>
</gene>
<evidence type="ECO:0000313" key="17">
    <source>
        <dbReference type="Proteomes" id="UP000002945"/>
    </source>
</evidence>
<dbReference type="HAMAP" id="MF_00418">
    <property type="entry name" value="DapA"/>
    <property type="match status" value="1"/>
</dbReference>
<dbReference type="PANTHER" id="PTHR12128">
    <property type="entry name" value="DIHYDRODIPICOLINATE SYNTHASE"/>
    <property type="match status" value="1"/>
</dbReference>
<comment type="caution">
    <text evidence="12">Was originally thought to be a dihydrodipicolinate synthase (DHDPS), catalyzing the condensation of (S)-aspartate-beta-semialdehyde [(S)-ASA] and pyruvate to dihydrodipicolinate (DHDP). However, it was shown in E.coli that the product of the enzymatic reaction is not dihydrodipicolinate but in fact (4S)-4-hydroxy-2,3,4,5-tetrahydro-(2S)-dipicolinic acid (HTPA), and that the consecutive dehydration reaction leading to DHDP is not spontaneous but catalyzed by DapB.</text>
</comment>
<dbReference type="Proteomes" id="UP000002945">
    <property type="component" value="Unassembled WGS sequence"/>
</dbReference>
<keyword evidence="10 12" id="KW-0704">Schiff base</keyword>
<feature type="binding site" evidence="12 15">
    <location>
        <position position="47"/>
    </location>
    <ligand>
        <name>pyruvate</name>
        <dbReference type="ChEBI" id="CHEBI:15361"/>
    </ligand>
</feature>
<keyword evidence="17" id="KW-1185">Reference proteome</keyword>
<dbReference type="PIRSF" id="PIRSF001365">
    <property type="entry name" value="DHDPS"/>
    <property type="match status" value="1"/>
</dbReference>
<comment type="pathway">
    <text evidence="2 12">Amino-acid biosynthesis; L-lysine biosynthesis via DAP pathway; (S)-tetrahydrodipicolinate from L-aspartate: step 3/4.</text>
</comment>
<dbReference type="PRINTS" id="PR00146">
    <property type="entry name" value="DHPICSNTHASE"/>
</dbReference>
<dbReference type="InterPro" id="IPR005263">
    <property type="entry name" value="DapA"/>
</dbReference>
<evidence type="ECO:0000256" key="5">
    <source>
        <dbReference type="ARBA" id="ARBA00022490"/>
    </source>
</evidence>
<dbReference type="CDD" id="cd00950">
    <property type="entry name" value="DHDPS"/>
    <property type="match status" value="1"/>
</dbReference>
<keyword evidence="8 12" id="KW-0457">Lysine biosynthesis</keyword>
<evidence type="ECO:0000256" key="3">
    <source>
        <dbReference type="ARBA" id="ARBA00007592"/>
    </source>
</evidence>
<evidence type="ECO:0000256" key="13">
    <source>
        <dbReference type="PIRNR" id="PIRNR001365"/>
    </source>
</evidence>
<keyword evidence="9 12" id="KW-0456">Lyase</keyword>
<organism evidence="16 17">
    <name type="scientific">Kordia algicida OT-1</name>
    <dbReference type="NCBI Taxonomy" id="391587"/>
    <lineage>
        <taxon>Bacteria</taxon>
        <taxon>Pseudomonadati</taxon>
        <taxon>Bacteroidota</taxon>
        <taxon>Flavobacteriia</taxon>
        <taxon>Flavobacteriales</taxon>
        <taxon>Flavobacteriaceae</taxon>
        <taxon>Kordia</taxon>
    </lineage>
</organism>
<dbReference type="PROSITE" id="PS00666">
    <property type="entry name" value="DHDPS_2"/>
    <property type="match status" value="1"/>
</dbReference>
<reference evidence="16 17" key="1">
    <citation type="journal article" date="2011" name="J. Bacteriol.">
        <title>Genome sequence of the algicidal bacterium Kordia algicida OT-1.</title>
        <authorList>
            <person name="Lee H.S."/>
            <person name="Kang S.G."/>
            <person name="Kwon K.K."/>
            <person name="Lee J.H."/>
            <person name="Kim S.J."/>
        </authorList>
    </citation>
    <scope>NUCLEOTIDE SEQUENCE [LARGE SCALE GENOMIC DNA]</scope>
    <source>
        <strain evidence="16 17">OT-1</strain>
    </source>
</reference>
<comment type="subcellular location">
    <subcellularLocation>
        <location evidence="12">Cytoplasm</location>
    </subcellularLocation>
</comment>
<comment type="subunit">
    <text evidence="12">Homotetramer; dimer of dimers.</text>
</comment>
<evidence type="ECO:0000256" key="1">
    <source>
        <dbReference type="ARBA" id="ARBA00003294"/>
    </source>
</evidence>
<dbReference type="NCBIfam" id="TIGR00674">
    <property type="entry name" value="dapA"/>
    <property type="match status" value="1"/>
</dbReference>
<name>A9ECC1_9FLAO</name>
<protein>
    <recommendedName>
        <fullName evidence="4 12">4-hydroxy-tetrahydrodipicolinate synthase</fullName>
        <shortName evidence="12">HTPA synthase</shortName>
        <ecNumber evidence="4 12">4.3.3.7</ecNumber>
    </recommendedName>
</protein>
<dbReference type="HOGENOM" id="CLU_049343_7_0_10"/>
<comment type="similarity">
    <text evidence="3 12 13">Belongs to the DapA family.</text>
</comment>
<proteinExistence type="inferred from homology"/>
<dbReference type="EMBL" id="ABIB01000019">
    <property type="protein sequence ID" value="EDP94346.1"/>
    <property type="molecule type" value="Genomic_DNA"/>
</dbReference>
<evidence type="ECO:0000256" key="6">
    <source>
        <dbReference type="ARBA" id="ARBA00022605"/>
    </source>
</evidence>
<keyword evidence="5 12" id="KW-0963">Cytoplasm</keyword>
<dbReference type="PANTHER" id="PTHR12128:SF66">
    <property type="entry name" value="4-HYDROXY-2-OXOGLUTARATE ALDOLASE, MITOCHONDRIAL"/>
    <property type="match status" value="1"/>
</dbReference>
<evidence type="ECO:0000256" key="10">
    <source>
        <dbReference type="ARBA" id="ARBA00023270"/>
    </source>
</evidence>
<dbReference type="GO" id="GO:0008840">
    <property type="term" value="F:4-hydroxy-tetrahydrodipicolinate synthase activity"/>
    <property type="evidence" value="ECO:0007669"/>
    <property type="project" value="UniProtKB-UniRule"/>
</dbReference>
<dbReference type="OrthoDB" id="9782828at2"/>
<evidence type="ECO:0000256" key="14">
    <source>
        <dbReference type="PIRSR" id="PIRSR001365-1"/>
    </source>
</evidence>
<feature type="site" description="Part of a proton relay during catalysis" evidence="12">
    <location>
        <position position="46"/>
    </location>
</feature>
<feature type="binding site" evidence="12 15">
    <location>
        <position position="206"/>
    </location>
    <ligand>
        <name>pyruvate</name>
        <dbReference type="ChEBI" id="CHEBI:15361"/>
    </ligand>
</feature>
<evidence type="ECO:0000256" key="8">
    <source>
        <dbReference type="ARBA" id="ARBA00023154"/>
    </source>
</evidence>
<keyword evidence="6 12" id="KW-0028">Amino-acid biosynthesis</keyword>
<dbReference type="InterPro" id="IPR013785">
    <property type="entry name" value="Aldolase_TIM"/>
</dbReference>
<feature type="site" description="Part of a proton relay during catalysis" evidence="12">
    <location>
        <position position="109"/>
    </location>
</feature>
<evidence type="ECO:0000256" key="2">
    <source>
        <dbReference type="ARBA" id="ARBA00005120"/>
    </source>
</evidence>
<dbReference type="SMART" id="SM01130">
    <property type="entry name" value="DHDPS"/>
    <property type="match status" value="1"/>
</dbReference>
<dbReference type="EC" id="4.3.3.7" evidence="4 12"/>
<dbReference type="SUPFAM" id="SSF51569">
    <property type="entry name" value="Aldolase"/>
    <property type="match status" value="1"/>
</dbReference>
<dbReference type="Gene3D" id="3.20.20.70">
    <property type="entry name" value="Aldolase class I"/>
    <property type="match status" value="1"/>
</dbReference>
<dbReference type="STRING" id="391587.KAOT1_09866"/>
<dbReference type="Pfam" id="PF00701">
    <property type="entry name" value="DHDPS"/>
    <property type="match status" value="1"/>
</dbReference>
<evidence type="ECO:0000256" key="15">
    <source>
        <dbReference type="PIRSR" id="PIRSR001365-2"/>
    </source>
</evidence>
<comment type="catalytic activity">
    <reaction evidence="11 12">
        <text>L-aspartate 4-semialdehyde + pyruvate = (2S,4S)-4-hydroxy-2,3,4,5-tetrahydrodipicolinate + H2O + H(+)</text>
        <dbReference type="Rhea" id="RHEA:34171"/>
        <dbReference type="ChEBI" id="CHEBI:15361"/>
        <dbReference type="ChEBI" id="CHEBI:15377"/>
        <dbReference type="ChEBI" id="CHEBI:15378"/>
        <dbReference type="ChEBI" id="CHEBI:67139"/>
        <dbReference type="ChEBI" id="CHEBI:537519"/>
        <dbReference type="EC" id="4.3.3.7"/>
    </reaction>
</comment>
<feature type="active site" description="Schiff-base intermediate with substrate" evidence="12 14">
    <location>
        <position position="164"/>
    </location>
</feature>
<comment type="caution">
    <text evidence="16">The sequence shown here is derived from an EMBL/GenBank/DDBJ whole genome shotgun (WGS) entry which is preliminary data.</text>
</comment>
<sequence length="293" mass="31398">MKKFIGTGVALVTPFNKDTSVDTSALANIVSHVIEGGIEYLVVLGTTAESAVLTTEEKQLVIETVVKANNKRLPIILGIGGNNTAAVVAEIKATNFDDIDAILSVSPYYNKPTQEGIYQHFKAIAEASPKPIVLYNVPGRTASNMLPETVIRLANDFENIIAVKEAAGDIVQAMRLLKDAPKDFLVISGDDMIALPMTLAGGAGVISVIGQGYAKEFSEMIRFGLVGNVAEATKLHYKLMPAIDYIFEEGNPAGIKAVFEKLNLSTATVRLPLIEASDSLKQKLNDFTDSLNS</sequence>
<dbReference type="GO" id="GO:0019877">
    <property type="term" value="P:diaminopimelate biosynthetic process"/>
    <property type="evidence" value="ECO:0007669"/>
    <property type="project" value="UniProtKB-UniRule"/>
</dbReference>
<comment type="function">
    <text evidence="1 12">Catalyzes the condensation of (S)-aspartate-beta-semialdehyde [(S)-ASA] and pyruvate to 4-hydroxy-tetrahydrodipicolinate (HTPA).</text>
</comment>
<evidence type="ECO:0000256" key="4">
    <source>
        <dbReference type="ARBA" id="ARBA00012086"/>
    </source>
</evidence>
<dbReference type="eggNOG" id="COG0329">
    <property type="taxonomic scope" value="Bacteria"/>
</dbReference>
<dbReference type="AlphaFoldDB" id="A9ECC1"/>
<accession>A9ECC1</accession>
<dbReference type="UniPathway" id="UPA00034">
    <property type="reaction ID" value="UER00017"/>
</dbReference>
<feature type="active site" description="Proton donor/acceptor" evidence="12 14">
    <location>
        <position position="135"/>
    </location>
</feature>
<dbReference type="RefSeq" id="WP_007094532.1">
    <property type="nucleotide sequence ID" value="NZ_CP142125.1"/>
</dbReference>
<evidence type="ECO:0000313" key="16">
    <source>
        <dbReference type="EMBL" id="EDP94346.1"/>
    </source>
</evidence>
<keyword evidence="7 12" id="KW-0220">Diaminopimelate biosynthesis</keyword>
<evidence type="ECO:0000256" key="11">
    <source>
        <dbReference type="ARBA" id="ARBA00047836"/>
    </source>
</evidence>